<dbReference type="AlphaFoldDB" id="A0A6F8XXL3"/>
<evidence type="ECO:0000313" key="2">
    <source>
        <dbReference type="EMBL" id="BCB78550.1"/>
    </source>
</evidence>
<reference evidence="2 3" key="2">
    <citation type="submission" date="2020-03" db="EMBL/GenBank/DDBJ databases">
        <authorList>
            <person name="Ichikawa N."/>
            <person name="Kimura A."/>
            <person name="Kitahashi Y."/>
            <person name="Uohara A."/>
        </authorList>
    </citation>
    <scope>NUCLEOTIDE SEQUENCE [LARGE SCALE GENOMIC DNA]</scope>
    <source>
        <strain evidence="2 3">NBRC 107702</strain>
    </source>
</reference>
<reference evidence="2 3" key="1">
    <citation type="submission" date="2020-03" db="EMBL/GenBank/DDBJ databases">
        <title>Whole genome shotgun sequence of Phytohabitans flavus NBRC 107702.</title>
        <authorList>
            <person name="Komaki H."/>
            <person name="Tamura T."/>
        </authorList>
    </citation>
    <scope>NUCLEOTIDE SEQUENCE [LARGE SCALE GENOMIC DNA]</scope>
    <source>
        <strain evidence="2 3">NBRC 107702</strain>
    </source>
</reference>
<organism evidence="2 3">
    <name type="scientific">Phytohabitans flavus</name>
    <dbReference type="NCBI Taxonomy" id="1076124"/>
    <lineage>
        <taxon>Bacteria</taxon>
        <taxon>Bacillati</taxon>
        <taxon>Actinomycetota</taxon>
        <taxon>Actinomycetes</taxon>
        <taxon>Micromonosporales</taxon>
        <taxon>Micromonosporaceae</taxon>
    </lineage>
</organism>
<sequence length="113" mass="12154">MASGLLRVESERGEGIVVEVAYDEPGFQAVSRKTGIAEAKKTFEEALGKIHNAADRALAVFRDGALAPDSVELEFGVRFNYEVGAVLAKTATEGHLTVKLTWNRQPAQTQPPG</sequence>
<gene>
    <name evidence="2" type="ORF">Pflav_049600</name>
</gene>
<dbReference type="KEGG" id="pfla:Pflav_049600"/>
<keyword evidence="3" id="KW-1185">Reference proteome</keyword>
<protein>
    <recommendedName>
        <fullName evidence="1">Trypsin-co-occurring domain-containing protein</fullName>
    </recommendedName>
</protein>
<dbReference type="Pfam" id="PF19493">
    <property type="entry name" value="Trypco1"/>
    <property type="match status" value="1"/>
</dbReference>
<name>A0A6F8XXL3_9ACTN</name>
<evidence type="ECO:0000313" key="3">
    <source>
        <dbReference type="Proteomes" id="UP000502508"/>
    </source>
</evidence>
<dbReference type="EMBL" id="AP022870">
    <property type="protein sequence ID" value="BCB78550.1"/>
    <property type="molecule type" value="Genomic_DNA"/>
</dbReference>
<dbReference type="NCBIfam" id="NF041216">
    <property type="entry name" value="CU044_2847_fam"/>
    <property type="match status" value="1"/>
</dbReference>
<proteinExistence type="predicted"/>
<accession>A0A6F8XXL3</accession>
<feature type="domain" description="Trypsin-co-occurring" evidence="1">
    <location>
        <begin position="10"/>
        <end position="104"/>
    </location>
</feature>
<dbReference type="Proteomes" id="UP000502508">
    <property type="component" value="Chromosome"/>
</dbReference>
<dbReference type="RefSeq" id="WP_197938713.1">
    <property type="nucleotide sequence ID" value="NZ_AP022870.1"/>
</dbReference>
<evidence type="ECO:0000259" key="1">
    <source>
        <dbReference type="Pfam" id="PF19493"/>
    </source>
</evidence>
<dbReference type="InterPro" id="IPR045794">
    <property type="entry name" value="Trypco1"/>
</dbReference>